<keyword evidence="6 9" id="KW-0067">ATP-binding</keyword>
<comment type="cofactor">
    <cofactor evidence="1">
        <name>Mg(2+)</name>
        <dbReference type="ChEBI" id="CHEBI:18420"/>
    </cofactor>
</comment>
<dbReference type="NCBIfam" id="NF001908">
    <property type="entry name" value="PRK00668.1"/>
    <property type="match status" value="1"/>
</dbReference>
<dbReference type="InterPro" id="IPR034907">
    <property type="entry name" value="NDK-like_dom"/>
</dbReference>
<evidence type="ECO:0000256" key="4">
    <source>
        <dbReference type="ARBA" id="ARBA00022741"/>
    </source>
</evidence>
<dbReference type="EC" id="2.7.4.6" evidence="9"/>
<feature type="domain" description="Nucleoside diphosphate kinase-like" evidence="10">
    <location>
        <begin position="81"/>
        <end position="220"/>
    </location>
</feature>
<dbReference type="GO" id="GO:0006241">
    <property type="term" value="P:CTP biosynthetic process"/>
    <property type="evidence" value="ECO:0007669"/>
    <property type="project" value="InterPro"/>
</dbReference>
<keyword evidence="5 9" id="KW-0418">Kinase</keyword>
<gene>
    <name evidence="11" type="ORF">AMSG_02775</name>
</gene>
<dbReference type="GO" id="GO:0006183">
    <property type="term" value="P:GTP biosynthetic process"/>
    <property type="evidence" value="ECO:0007669"/>
    <property type="project" value="InterPro"/>
</dbReference>
<organism evidence="11 12">
    <name type="scientific">Thecamonas trahens ATCC 50062</name>
    <dbReference type="NCBI Taxonomy" id="461836"/>
    <lineage>
        <taxon>Eukaryota</taxon>
        <taxon>Apusozoa</taxon>
        <taxon>Apusomonadida</taxon>
        <taxon>Apusomonadidae</taxon>
        <taxon>Thecamonas</taxon>
    </lineage>
</organism>
<dbReference type="SMART" id="SM00562">
    <property type="entry name" value="NDK"/>
    <property type="match status" value="1"/>
</dbReference>
<dbReference type="STRING" id="461836.A0A0L0D4T9"/>
<dbReference type="OMA" id="LLNWECC"/>
<dbReference type="Pfam" id="PF00334">
    <property type="entry name" value="NDK"/>
    <property type="match status" value="1"/>
</dbReference>
<dbReference type="GO" id="GO:0006228">
    <property type="term" value="P:UTP biosynthetic process"/>
    <property type="evidence" value="ECO:0007669"/>
    <property type="project" value="InterPro"/>
</dbReference>
<comment type="similarity">
    <text evidence="2 7 8">Belongs to the NDK family.</text>
</comment>
<sequence>MFRSLARSLVAARPAAASAARTMATTTAAAESGASFNWGFAAGAAFAGAAALAISQYSGESFSTMSAAADVPVAGLPGTNQERSFFMVKPDAVQRGLVSEIIGRFEKRGYKIVAMKMVTPSRELIEAHYDDLRSRPFFEGLCKYMSSGEAPVVAFVVEGKGIIKVGRDMIGVTDPLKSAPGTIRGDTGVSIGMNSIHGSDGVEGAASEIPLWFSQDEIANWNKTADKWIYE</sequence>
<keyword evidence="3 9" id="KW-0808">Transferase</keyword>
<dbReference type="RefSeq" id="XP_013760616.1">
    <property type="nucleotide sequence ID" value="XM_013905162.1"/>
</dbReference>
<comment type="catalytic activity">
    <reaction evidence="9">
        <text>a 2'-deoxyribonucleoside 5'-diphosphate + ATP = a 2'-deoxyribonucleoside 5'-triphosphate + ADP</text>
        <dbReference type="Rhea" id="RHEA:44640"/>
        <dbReference type="ChEBI" id="CHEBI:30616"/>
        <dbReference type="ChEBI" id="CHEBI:61560"/>
        <dbReference type="ChEBI" id="CHEBI:73316"/>
        <dbReference type="ChEBI" id="CHEBI:456216"/>
        <dbReference type="EC" id="2.7.4.6"/>
    </reaction>
</comment>
<dbReference type="FunFam" id="3.30.70.141:FF:000002">
    <property type="entry name" value="Nucleoside diphosphate kinase"/>
    <property type="match status" value="1"/>
</dbReference>
<evidence type="ECO:0000259" key="10">
    <source>
        <dbReference type="SMART" id="SM00562"/>
    </source>
</evidence>
<feature type="binding site" evidence="7">
    <location>
        <position position="167"/>
    </location>
    <ligand>
        <name>ATP</name>
        <dbReference type="ChEBI" id="CHEBI:30616"/>
    </ligand>
</feature>
<protein>
    <recommendedName>
        <fullName evidence="9">Nucleoside diphosphate kinase</fullName>
        <ecNumber evidence="9">2.7.4.6</ecNumber>
    </recommendedName>
</protein>
<feature type="binding site" evidence="7">
    <location>
        <position position="89"/>
    </location>
    <ligand>
        <name>ATP</name>
        <dbReference type="ChEBI" id="CHEBI:30616"/>
    </ligand>
</feature>
<reference evidence="11 12" key="1">
    <citation type="submission" date="2010-05" db="EMBL/GenBank/DDBJ databases">
        <title>The Genome Sequence of Thecamonas trahens ATCC 50062.</title>
        <authorList>
            <consortium name="The Broad Institute Genome Sequencing Platform"/>
            <person name="Russ C."/>
            <person name="Cuomo C."/>
            <person name="Shea T."/>
            <person name="Young S.K."/>
            <person name="Zeng Q."/>
            <person name="Koehrsen M."/>
            <person name="Haas B."/>
            <person name="Borodovsky M."/>
            <person name="Guigo R."/>
            <person name="Alvarado L."/>
            <person name="Berlin A."/>
            <person name="Bochicchio J."/>
            <person name="Borenstein D."/>
            <person name="Chapman S."/>
            <person name="Chen Z."/>
            <person name="Freedman E."/>
            <person name="Gellesch M."/>
            <person name="Goldberg J."/>
            <person name="Griggs A."/>
            <person name="Gujja S."/>
            <person name="Heilman E."/>
            <person name="Heiman D."/>
            <person name="Hepburn T."/>
            <person name="Howarth C."/>
            <person name="Jen D."/>
            <person name="Larson L."/>
            <person name="Mehta T."/>
            <person name="Park D."/>
            <person name="Pearson M."/>
            <person name="Roberts A."/>
            <person name="Saif S."/>
            <person name="Shenoy N."/>
            <person name="Sisk P."/>
            <person name="Stolte C."/>
            <person name="Sykes S."/>
            <person name="Thomson T."/>
            <person name="Walk T."/>
            <person name="White J."/>
            <person name="Yandava C."/>
            <person name="Burger G."/>
            <person name="Gray M.W."/>
            <person name="Holland P.W.H."/>
            <person name="King N."/>
            <person name="Lang F.B.F."/>
            <person name="Roger A.J."/>
            <person name="Ruiz-Trillo I."/>
            <person name="Lander E."/>
            <person name="Nusbaum C."/>
        </authorList>
    </citation>
    <scope>NUCLEOTIDE SEQUENCE [LARGE SCALE GENOMIC DNA]</scope>
    <source>
        <strain evidence="11 12">ATCC 50062</strain>
    </source>
</reference>
<dbReference type="GO" id="GO:0004550">
    <property type="term" value="F:nucleoside diphosphate kinase activity"/>
    <property type="evidence" value="ECO:0007669"/>
    <property type="project" value="UniProtKB-EC"/>
</dbReference>
<dbReference type="PRINTS" id="PR01243">
    <property type="entry name" value="NUCDPKINASE"/>
</dbReference>
<dbReference type="AlphaFoldDB" id="A0A0L0D4T9"/>
<dbReference type="InterPro" id="IPR023005">
    <property type="entry name" value="Nucleoside_diP_kinase_AS"/>
</dbReference>
<dbReference type="Proteomes" id="UP000054408">
    <property type="component" value="Unassembled WGS sequence"/>
</dbReference>
<evidence type="ECO:0000256" key="8">
    <source>
        <dbReference type="RuleBase" id="RU004011"/>
    </source>
</evidence>
<feature type="binding site" evidence="7">
    <location>
        <position position="137"/>
    </location>
    <ligand>
        <name>ATP</name>
        <dbReference type="ChEBI" id="CHEBI:30616"/>
    </ligand>
</feature>
<proteinExistence type="inferred from homology"/>
<dbReference type="EMBL" id="GL349442">
    <property type="protein sequence ID" value="KNC46323.1"/>
    <property type="molecule type" value="Genomic_DNA"/>
</dbReference>
<accession>A0A0L0D4T9</accession>
<evidence type="ECO:0000256" key="2">
    <source>
        <dbReference type="ARBA" id="ARBA00008142"/>
    </source>
</evidence>
<evidence type="ECO:0000256" key="6">
    <source>
        <dbReference type="ARBA" id="ARBA00022840"/>
    </source>
</evidence>
<feature type="binding site" evidence="7">
    <location>
        <position position="184"/>
    </location>
    <ligand>
        <name>ATP</name>
        <dbReference type="ChEBI" id="CHEBI:30616"/>
    </ligand>
</feature>
<dbReference type="SUPFAM" id="SSF54919">
    <property type="entry name" value="Nucleoside diphosphate kinase, NDK"/>
    <property type="match status" value="1"/>
</dbReference>
<feature type="binding site" evidence="7">
    <location>
        <position position="194"/>
    </location>
    <ligand>
        <name>ATP</name>
        <dbReference type="ChEBI" id="CHEBI:30616"/>
    </ligand>
</feature>
<dbReference type="eggNOG" id="KOG0888">
    <property type="taxonomic scope" value="Eukaryota"/>
</dbReference>
<dbReference type="OrthoDB" id="2162449at2759"/>
<evidence type="ECO:0000313" key="11">
    <source>
        <dbReference type="EMBL" id="KNC46323.1"/>
    </source>
</evidence>
<dbReference type="CDD" id="cd04413">
    <property type="entry name" value="NDPk_I"/>
    <property type="match status" value="1"/>
</dbReference>
<keyword evidence="4 9" id="KW-0547">Nucleotide-binding</keyword>
<evidence type="ECO:0000256" key="3">
    <source>
        <dbReference type="ARBA" id="ARBA00022679"/>
    </source>
</evidence>
<dbReference type="Gene3D" id="3.30.70.141">
    <property type="entry name" value="Nucleoside diphosphate kinase-like domain"/>
    <property type="match status" value="1"/>
</dbReference>
<evidence type="ECO:0000256" key="7">
    <source>
        <dbReference type="PROSITE-ProRule" id="PRU00706"/>
    </source>
</evidence>
<evidence type="ECO:0000256" key="1">
    <source>
        <dbReference type="ARBA" id="ARBA00001946"/>
    </source>
</evidence>
<dbReference type="PROSITE" id="PS00469">
    <property type="entry name" value="NDPK"/>
    <property type="match status" value="1"/>
</dbReference>
<evidence type="ECO:0000256" key="9">
    <source>
        <dbReference type="RuleBase" id="RU004013"/>
    </source>
</evidence>
<evidence type="ECO:0000256" key="5">
    <source>
        <dbReference type="ARBA" id="ARBA00022777"/>
    </source>
</evidence>
<dbReference type="HAMAP" id="MF_00451">
    <property type="entry name" value="NDP_kinase"/>
    <property type="match status" value="1"/>
</dbReference>
<dbReference type="GO" id="GO:0005524">
    <property type="term" value="F:ATP binding"/>
    <property type="evidence" value="ECO:0007669"/>
    <property type="project" value="UniProtKB-KW"/>
</dbReference>
<dbReference type="InterPro" id="IPR036850">
    <property type="entry name" value="NDK-like_dom_sf"/>
</dbReference>
<feature type="active site" description="Pros-phosphohistidine intermediate" evidence="7">
    <location>
        <position position="197"/>
    </location>
</feature>
<dbReference type="PROSITE" id="PS51374">
    <property type="entry name" value="NDPK_LIKE"/>
    <property type="match status" value="1"/>
</dbReference>
<name>A0A0L0D4T9_THETB</name>
<dbReference type="InterPro" id="IPR001564">
    <property type="entry name" value="Nucleoside_diP_kinase"/>
</dbReference>
<keyword evidence="12" id="KW-1185">Reference proteome</keyword>
<feature type="binding site" evidence="7">
    <location>
        <position position="173"/>
    </location>
    <ligand>
        <name>ATP</name>
        <dbReference type="ChEBI" id="CHEBI:30616"/>
    </ligand>
</feature>
<dbReference type="PANTHER" id="PTHR11349">
    <property type="entry name" value="NUCLEOSIDE DIPHOSPHATE KINASE"/>
    <property type="match status" value="1"/>
</dbReference>
<evidence type="ECO:0000313" key="12">
    <source>
        <dbReference type="Proteomes" id="UP000054408"/>
    </source>
</evidence>
<dbReference type="GeneID" id="25562427"/>